<feature type="domain" description="RNA polymerase sigma factor 70 region 4 type 2" evidence="6">
    <location>
        <begin position="109"/>
        <end position="156"/>
    </location>
</feature>
<dbReference type="Gene3D" id="1.10.1740.10">
    <property type="match status" value="1"/>
</dbReference>
<evidence type="ECO:0000256" key="1">
    <source>
        <dbReference type="ARBA" id="ARBA00010641"/>
    </source>
</evidence>
<keyword evidence="8" id="KW-1185">Reference proteome</keyword>
<dbReference type="InterPro" id="IPR039425">
    <property type="entry name" value="RNA_pol_sigma-70-like"/>
</dbReference>
<comment type="caution">
    <text evidence="7">The sequence shown here is derived from an EMBL/GenBank/DDBJ whole genome shotgun (WGS) entry which is preliminary data.</text>
</comment>
<dbReference type="SUPFAM" id="SSF88946">
    <property type="entry name" value="Sigma2 domain of RNA polymerase sigma factors"/>
    <property type="match status" value="1"/>
</dbReference>
<dbReference type="Proteomes" id="UP001596492">
    <property type="component" value="Unassembled WGS sequence"/>
</dbReference>
<feature type="domain" description="RNA polymerase sigma-70 region 2" evidence="5">
    <location>
        <begin position="13"/>
        <end position="71"/>
    </location>
</feature>
<gene>
    <name evidence="7" type="ORF">ACFQS8_13765</name>
</gene>
<accession>A0ABW2INE1</accession>
<dbReference type="Pfam" id="PF04542">
    <property type="entry name" value="Sigma70_r2"/>
    <property type="match status" value="1"/>
</dbReference>
<keyword evidence="2" id="KW-0805">Transcription regulation</keyword>
<dbReference type="PANTHER" id="PTHR43133">
    <property type="entry name" value="RNA POLYMERASE ECF-TYPE SIGMA FACTO"/>
    <property type="match status" value="1"/>
</dbReference>
<evidence type="ECO:0000259" key="6">
    <source>
        <dbReference type="Pfam" id="PF08281"/>
    </source>
</evidence>
<dbReference type="NCBIfam" id="TIGR02937">
    <property type="entry name" value="sigma70-ECF"/>
    <property type="match status" value="1"/>
</dbReference>
<keyword evidence="4" id="KW-0804">Transcription</keyword>
<proteinExistence type="inferred from homology"/>
<evidence type="ECO:0000313" key="8">
    <source>
        <dbReference type="Proteomes" id="UP001596492"/>
    </source>
</evidence>
<dbReference type="Pfam" id="PF08281">
    <property type="entry name" value="Sigma70_r4_2"/>
    <property type="match status" value="1"/>
</dbReference>
<dbReference type="InterPro" id="IPR013325">
    <property type="entry name" value="RNA_pol_sigma_r2"/>
</dbReference>
<reference evidence="8" key="1">
    <citation type="journal article" date="2019" name="Int. J. Syst. Evol. Microbiol.">
        <title>The Global Catalogue of Microorganisms (GCM) 10K type strain sequencing project: providing services to taxonomists for standard genome sequencing and annotation.</title>
        <authorList>
            <consortium name="The Broad Institute Genomics Platform"/>
            <consortium name="The Broad Institute Genome Sequencing Center for Infectious Disease"/>
            <person name="Wu L."/>
            <person name="Ma J."/>
        </authorList>
    </citation>
    <scope>NUCLEOTIDE SEQUENCE [LARGE SCALE GENOMIC DNA]</scope>
    <source>
        <strain evidence="8">CCUG 51308</strain>
    </source>
</reference>
<dbReference type="InterPro" id="IPR007627">
    <property type="entry name" value="RNA_pol_sigma70_r2"/>
</dbReference>
<dbReference type="SUPFAM" id="SSF88659">
    <property type="entry name" value="Sigma3 and sigma4 domains of RNA polymerase sigma factors"/>
    <property type="match status" value="1"/>
</dbReference>
<evidence type="ECO:0000313" key="7">
    <source>
        <dbReference type="EMBL" id="MFC7292694.1"/>
    </source>
</evidence>
<dbReference type="EMBL" id="JBHTBR010000005">
    <property type="protein sequence ID" value="MFC7292694.1"/>
    <property type="molecule type" value="Genomic_DNA"/>
</dbReference>
<sequence>MSKILDAFEGQQHVLRKIIARYRPNPADVDEIAQETFLKGFAAELDNEIHEPEHFLMRVAKNLAIKHAQKKVNSTGVSIEDLGGSSVFLDDRQVSQVDSLDARQKLVILTKGLASLSPELKSAFVMRRIEGLKYKQIATRLNVSVSTVEKRVAAAMVDIHIYLREQGYDPAEFGALPQAVKRQKSATLTASQKTYGL</sequence>
<keyword evidence="3" id="KW-0731">Sigma factor</keyword>
<name>A0ABW2INE1_9PROT</name>
<dbReference type="InterPro" id="IPR013324">
    <property type="entry name" value="RNA_pol_sigma_r3/r4-like"/>
</dbReference>
<dbReference type="InterPro" id="IPR036388">
    <property type="entry name" value="WH-like_DNA-bd_sf"/>
</dbReference>
<evidence type="ECO:0000259" key="5">
    <source>
        <dbReference type="Pfam" id="PF04542"/>
    </source>
</evidence>
<dbReference type="PANTHER" id="PTHR43133:SF63">
    <property type="entry name" value="RNA POLYMERASE SIGMA FACTOR FECI-RELATED"/>
    <property type="match status" value="1"/>
</dbReference>
<dbReference type="InterPro" id="IPR014284">
    <property type="entry name" value="RNA_pol_sigma-70_dom"/>
</dbReference>
<comment type="similarity">
    <text evidence="1">Belongs to the sigma-70 factor family. ECF subfamily.</text>
</comment>
<dbReference type="InterPro" id="IPR013249">
    <property type="entry name" value="RNA_pol_sigma70_r4_t2"/>
</dbReference>
<dbReference type="CDD" id="cd06171">
    <property type="entry name" value="Sigma70_r4"/>
    <property type="match status" value="1"/>
</dbReference>
<evidence type="ECO:0000256" key="2">
    <source>
        <dbReference type="ARBA" id="ARBA00023015"/>
    </source>
</evidence>
<evidence type="ECO:0000256" key="4">
    <source>
        <dbReference type="ARBA" id="ARBA00023163"/>
    </source>
</evidence>
<protein>
    <submittedName>
        <fullName evidence="7">RNA polymerase sigma factor</fullName>
    </submittedName>
</protein>
<dbReference type="RefSeq" id="WP_382168333.1">
    <property type="nucleotide sequence ID" value="NZ_JBHTBR010000005.1"/>
</dbReference>
<dbReference type="Gene3D" id="1.10.10.10">
    <property type="entry name" value="Winged helix-like DNA-binding domain superfamily/Winged helix DNA-binding domain"/>
    <property type="match status" value="1"/>
</dbReference>
<evidence type="ECO:0000256" key="3">
    <source>
        <dbReference type="ARBA" id="ARBA00023082"/>
    </source>
</evidence>
<organism evidence="7 8">
    <name type="scientific">Hirschia litorea</name>
    <dbReference type="NCBI Taxonomy" id="1199156"/>
    <lineage>
        <taxon>Bacteria</taxon>
        <taxon>Pseudomonadati</taxon>
        <taxon>Pseudomonadota</taxon>
        <taxon>Alphaproteobacteria</taxon>
        <taxon>Hyphomonadales</taxon>
        <taxon>Hyphomonadaceae</taxon>
        <taxon>Hirschia</taxon>
    </lineage>
</organism>